<dbReference type="HAMAP" id="MF_00688">
    <property type="entry name" value="Leu_Phe_trans"/>
    <property type="match status" value="1"/>
</dbReference>
<keyword evidence="6" id="KW-1185">Reference proteome</keyword>
<keyword evidence="3 4" id="KW-0012">Acyltransferase</keyword>
<dbReference type="NCBIfam" id="TIGR00667">
    <property type="entry name" value="aat"/>
    <property type="match status" value="1"/>
</dbReference>
<comment type="catalytic activity">
    <reaction evidence="4">
        <text>L-phenylalanyl-tRNA(Phe) + an N-terminal L-alpha-aminoacyl-[protein] = an N-terminal L-phenylalanyl-L-alpha-aminoacyl-[protein] + tRNA(Phe)</text>
        <dbReference type="Rhea" id="RHEA:43632"/>
        <dbReference type="Rhea" id="RHEA-COMP:9668"/>
        <dbReference type="Rhea" id="RHEA-COMP:9699"/>
        <dbReference type="Rhea" id="RHEA-COMP:10636"/>
        <dbReference type="Rhea" id="RHEA-COMP:10637"/>
        <dbReference type="ChEBI" id="CHEBI:78442"/>
        <dbReference type="ChEBI" id="CHEBI:78531"/>
        <dbReference type="ChEBI" id="CHEBI:78597"/>
        <dbReference type="ChEBI" id="CHEBI:83561"/>
        <dbReference type="EC" id="2.3.2.6"/>
    </reaction>
</comment>
<dbReference type="GO" id="GO:0008914">
    <property type="term" value="F:leucyl-tRNA--protein transferase activity"/>
    <property type="evidence" value="ECO:0007669"/>
    <property type="project" value="UniProtKB-UniRule"/>
</dbReference>
<evidence type="ECO:0000313" key="6">
    <source>
        <dbReference type="Proteomes" id="UP000287447"/>
    </source>
</evidence>
<proteinExistence type="inferred from homology"/>
<protein>
    <recommendedName>
        <fullName evidence="4">Leucyl/phenylalanyl-tRNA--protein transferase</fullName>
        <ecNumber evidence="4">2.3.2.6</ecNumber>
    </recommendedName>
    <alternativeName>
        <fullName evidence="4">L/F-transferase</fullName>
    </alternativeName>
    <alternativeName>
        <fullName evidence="4">Leucyltransferase</fullName>
    </alternativeName>
    <alternativeName>
        <fullName evidence="4">Phenyalanyltransferase</fullName>
    </alternativeName>
</protein>
<reference evidence="6" key="1">
    <citation type="submission" date="2019-01" db="EMBL/GenBank/DDBJ databases">
        <title>Gri0909 isolated from a small marine red alga.</title>
        <authorList>
            <person name="Kim J."/>
            <person name="Jeong S.E."/>
            <person name="Jeon C.O."/>
        </authorList>
    </citation>
    <scope>NUCLEOTIDE SEQUENCE [LARGE SCALE GENOMIC DNA]</scope>
    <source>
        <strain evidence="6">Gri0909</strain>
    </source>
</reference>
<dbReference type="Pfam" id="PF03588">
    <property type="entry name" value="Leu_Phe_trans"/>
    <property type="match status" value="1"/>
</dbReference>
<dbReference type="Gene3D" id="3.40.630.70">
    <property type="entry name" value="Leucyl/phenylalanyl-tRNA-protein transferase, C-terminal domain"/>
    <property type="match status" value="1"/>
</dbReference>
<dbReference type="RefSeq" id="WP_127764057.1">
    <property type="nucleotide sequence ID" value="NZ_SADE01000001.1"/>
</dbReference>
<evidence type="ECO:0000256" key="4">
    <source>
        <dbReference type="HAMAP-Rule" id="MF_00688"/>
    </source>
</evidence>
<gene>
    <name evidence="4" type="primary">aat</name>
    <name evidence="5" type="ORF">EOI86_05270</name>
</gene>
<dbReference type="PANTHER" id="PTHR30098:SF2">
    <property type="entry name" value="LEUCYL_PHENYLALANYL-TRNA--PROTEIN TRANSFERASE"/>
    <property type="match status" value="1"/>
</dbReference>
<dbReference type="SUPFAM" id="SSF55729">
    <property type="entry name" value="Acyl-CoA N-acyltransferases (Nat)"/>
    <property type="match status" value="1"/>
</dbReference>
<comment type="caution">
    <text evidence="5">The sequence shown here is derived from an EMBL/GenBank/DDBJ whole genome shotgun (WGS) entry which is preliminary data.</text>
</comment>
<evidence type="ECO:0000256" key="2">
    <source>
        <dbReference type="ARBA" id="ARBA00022679"/>
    </source>
</evidence>
<dbReference type="AlphaFoldDB" id="A0A3S2WBL0"/>
<accession>A0A3S2WBL0</accession>
<dbReference type="InterPro" id="IPR016181">
    <property type="entry name" value="Acyl_CoA_acyltransferase"/>
</dbReference>
<comment type="similarity">
    <text evidence="4">Belongs to the L/F-transferase family.</text>
</comment>
<comment type="subcellular location">
    <subcellularLocation>
        <location evidence="4">Cytoplasm</location>
    </subcellularLocation>
</comment>
<organism evidence="5 6">
    <name type="scientific">Hwanghaeella grinnelliae</name>
    <dbReference type="NCBI Taxonomy" id="2500179"/>
    <lineage>
        <taxon>Bacteria</taxon>
        <taxon>Pseudomonadati</taxon>
        <taxon>Pseudomonadota</taxon>
        <taxon>Alphaproteobacteria</taxon>
        <taxon>Rhodospirillales</taxon>
        <taxon>Rhodospirillaceae</taxon>
        <taxon>Hwanghaeella</taxon>
    </lineage>
</organism>
<dbReference type="GO" id="GO:0005737">
    <property type="term" value="C:cytoplasm"/>
    <property type="evidence" value="ECO:0007669"/>
    <property type="project" value="UniProtKB-SubCell"/>
</dbReference>
<dbReference type="InterPro" id="IPR004616">
    <property type="entry name" value="Leu/Phe-tRNA_Trfase"/>
</dbReference>
<evidence type="ECO:0000313" key="5">
    <source>
        <dbReference type="EMBL" id="RVU38685.1"/>
    </source>
</evidence>
<dbReference type="GO" id="GO:0030163">
    <property type="term" value="P:protein catabolic process"/>
    <property type="evidence" value="ECO:0007669"/>
    <property type="project" value="UniProtKB-UniRule"/>
</dbReference>
<evidence type="ECO:0000256" key="3">
    <source>
        <dbReference type="ARBA" id="ARBA00023315"/>
    </source>
</evidence>
<comment type="function">
    <text evidence="4">Functions in the N-end rule pathway of protein degradation where it conjugates Leu, Phe and, less efficiently, Met from aminoacyl-tRNAs to the N-termini of proteins containing an N-terminal arginine or lysine.</text>
</comment>
<dbReference type="InterPro" id="IPR042203">
    <property type="entry name" value="Leu/Phe-tRNA_Trfase_C"/>
</dbReference>
<sequence>MTDNCGADEQRDAMEPLDLTPDMLLRAYAIGVFPMAEDRDDPDLFWIDPRMRGVMPFERFHVPRRLAKTVRQGRYHVTFDHAFEEVMEGCAEMTSRRPRTWINDKILTLYTSLHRMDQAHSVEVWEKGELVGGLYGVSLGGAFFGESMFSRARDASKVGLVHLVARLTRAGYTLLDSQFVTRHLENFGAIELPRAEYRTLLSEAIVQDTDFHSDYRDGEVLEYLRSLT</sequence>
<dbReference type="Proteomes" id="UP000287447">
    <property type="component" value="Unassembled WGS sequence"/>
</dbReference>
<dbReference type="FunFam" id="3.40.630.70:FF:000001">
    <property type="entry name" value="Leucyl/phenylalanyl-tRNA--protein transferase"/>
    <property type="match status" value="1"/>
</dbReference>
<dbReference type="PANTHER" id="PTHR30098">
    <property type="entry name" value="LEUCYL/PHENYLALANYL-TRNA--PROTEIN TRANSFERASE"/>
    <property type="match status" value="1"/>
</dbReference>
<dbReference type="EC" id="2.3.2.6" evidence="4"/>
<comment type="catalytic activity">
    <reaction evidence="4">
        <text>N-terminal L-arginyl-[protein] + L-leucyl-tRNA(Leu) = N-terminal L-leucyl-L-arginyl-[protein] + tRNA(Leu) + H(+)</text>
        <dbReference type="Rhea" id="RHEA:50416"/>
        <dbReference type="Rhea" id="RHEA-COMP:9613"/>
        <dbReference type="Rhea" id="RHEA-COMP:9622"/>
        <dbReference type="Rhea" id="RHEA-COMP:12672"/>
        <dbReference type="Rhea" id="RHEA-COMP:12673"/>
        <dbReference type="ChEBI" id="CHEBI:15378"/>
        <dbReference type="ChEBI" id="CHEBI:64719"/>
        <dbReference type="ChEBI" id="CHEBI:78442"/>
        <dbReference type="ChEBI" id="CHEBI:78494"/>
        <dbReference type="ChEBI" id="CHEBI:133044"/>
        <dbReference type="EC" id="2.3.2.6"/>
    </reaction>
</comment>
<evidence type="ECO:0000256" key="1">
    <source>
        <dbReference type="ARBA" id="ARBA00022490"/>
    </source>
</evidence>
<keyword evidence="1 4" id="KW-0963">Cytoplasm</keyword>
<comment type="catalytic activity">
    <reaction evidence="4">
        <text>N-terminal L-lysyl-[protein] + L-leucyl-tRNA(Leu) = N-terminal L-leucyl-L-lysyl-[protein] + tRNA(Leu) + H(+)</text>
        <dbReference type="Rhea" id="RHEA:12340"/>
        <dbReference type="Rhea" id="RHEA-COMP:9613"/>
        <dbReference type="Rhea" id="RHEA-COMP:9622"/>
        <dbReference type="Rhea" id="RHEA-COMP:12670"/>
        <dbReference type="Rhea" id="RHEA-COMP:12671"/>
        <dbReference type="ChEBI" id="CHEBI:15378"/>
        <dbReference type="ChEBI" id="CHEBI:65249"/>
        <dbReference type="ChEBI" id="CHEBI:78442"/>
        <dbReference type="ChEBI" id="CHEBI:78494"/>
        <dbReference type="ChEBI" id="CHEBI:133043"/>
        <dbReference type="EC" id="2.3.2.6"/>
    </reaction>
</comment>
<keyword evidence="2 4" id="KW-0808">Transferase</keyword>
<dbReference type="EMBL" id="SADE01000001">
    <property type="protein sequence ID" value="RVU38685.1"/>
    <property type="molecule type" value="Genomic_DNA"/>
</dbReference>
<name>A0A3S2WBL0_9PROT</name>